<dbReference type="RefSeq" id="WP_156021901.1">
    <property type="nucleotide sequence ID" value="NZ_JABAFA010000015.1"/>
</dbReference>
<dbReference type="Proteomes" id="UP000543804">
    <property type="component" value="Unassembled WGS sequence"/>
</dbReference>
<proteinExistence type="predicted"/>
<dbReference type="AlphaFoldDB" id="A0A848B919"/>
<keyword evidence="2" id="KW-1185">Reference proteome</keyword>
<reference evidence="1 2" key="1">
    <citation type="submission" date="2020-04" db="EMBL/GenBank/DDBJ databases">
        <authorList>
            <person name="Hitch T.C.A."/>
            <person name="Wylensek D."/>
            <person name="Clavel T."/>
        </authorList>
    </citation>
    <scope>NUCLEOTIDE SEQUENCE [LARGE SCALE GENOMIC DNA]</scope>
    <source>
        <strain evidence="1 2">PG-130-P53-12</strain>
    </source>
</reference>
<name>A0A848B919_9FIRM</name>
<protein>
    <submittedName>
        <fullName evidence="1">Uncharacterized protein</fullName>
    </submittedName>
</protein>
<organism evidence="1 2">
    <name type="scientific">Selenomonas bovis</name>
    <dbReference type="NCBI Taxonomy" id="416586"/>
    <lineage>
        <taxon>Bacteria</taxon>
        <taxon>Bacillati</taxon>
        <taxon>Bacillota</taxon>
        <taxon>Negativicutes</taxon>
        <taxon>Selenomonadales</taxon>
        <taxon>Selenomonadaceae</taxon>
        <taxon>Selenomonas</taxon>
    </lineage>
</organism>
<accession>A0A848B919</accession>
<evidence type="ECO:0000313" key="1">
    <source>
        <dbReference type="EMBL" id="NMD98942.1"/>
    </source>
</evidence>
<sequence length="87" mass="10786">MAEHERFGWFGLVRLRDVYEFECYLMQRGWKPCVTLGRSLMRVMRDGRVIEVVWDSEKRQTLTSRYGMVLWYDFQIFEKDKWFEHPL</sequence>
<comment type="caution">
    <text evidence="1">The sequence shown here is derived from an EMBL/GenBank/DDBJ whole genome shotgun (WGS) entry which is preliminary data.</text>
</comment>
<evidence type="ECO:0000313" key="2">
    <source>
        <dbReference type="Proteomes" id="UP000543804"/>
    </source>
</evidence>
<gene>
    <name evidence="1" type="ORF">HF878_05540</name>
</gene>
<dbReference type="EMBL" id="JABAFA010000015">
    <property type="protein sequence ID" value="NMD98942.1"/>
    <property type="molecule type" value="Genomic_DNA"/>
</dbReference>